<sequence>MAGRHILNKIFLFVVLEGEIARGFDLFLVPPGSPPHLVCALSFLCVCVCALTSSTITALQRSCHDYYRLLPCISRAAGHACDLCLTINVSHRNHRFNYCLLYAVERQMYLYCTAGL</sequence>
<gene>
    <name evidence="1" type="ORF">IHE45_12G016300</name>
</gene>
<protein>
    <submittedName>
        <fullName evidence="1">Uncharacterized protein</fullName>
    </submittedName>
</protein>
<dbReference type="Proteomes" id="UP000827976">
    <property type="component" value="Chromosome 12"/>
</dbReference>
<name>A0ACB7V0A8_DIOAL</name>
<organism evidence="1 2">
    <name type="scientific">Dioscorea alata</name>
    <name type="common">Purple yam</name>
    <dbReference type="NCBI Taxonomy" id="55571"/>
    <lineage>
        <taxon>Eukaryota</taxon>
        <taxon>Viridiplantae</taxon>
        <taxon>Streptophyta</taxon>
        <taxon>Embryophyta</taxon>
        <taxon>Tracheophyta</taxon>
        <taxon>Spermatophyta</taxon>
        <taxon>Magnoliopsida</taxon>
        <taxon>Liliopsida</taxon>
        <taxon>Dioscoreales</taxon>
        <taxon>Dioscoreaceae</taxon>
        <taxon>Dioscorea</taxon>
    </lineage>
</organism>
<evidence type="ECO:0000313" key="2">
    <source>
        <dbReference type="Proteomes" id="UP000827976"/>
    </source>
</evidence>
<proteinExistence type="predicted"/>
<comment type="caution">
    <text evidence="1">The sequence shown here is derived from an EMBL/GenBank/DDBJ whole genome shotgun (WGS) entry which is preliminary data.</text>
</comment>
<evidence type="ECO:0000313" key="1">
    <source>
        <dbReference type="EMBL" id="KAH7666746.1"/>
    </source>
</evidence>
<accession>A0ACB7V0A8</accession>
<reference evidence="2" key="1">
    <citation type="journal article" date="2022" name="Nat. Commun.">
        <title>Chromosome evolution and the genetic basis of agronomically important traits in greater yam.</title>
        <authorList>
            <person name="Bredeson J.V."/>
            <person name="Lyons J.B."/>
            <person name="Oniyinde I.O."/>
            <person name="Okereke N.R."/>
            <person name="Kolade O."/>
            <person name="Nnabue I."/>
            <person name="Nwadili C.O."/>
            <person name="Hribova E."/>
            <person name="Parker M."/>
            <person name="Nwogha J."/>
            <person name="Shu S."/>
            <person name="Carlson J."/>
            <person name="Kariba R."/>
            <person name="Muthemba S."/>
            <person name="Knop K."/>
            <person name="Barton G.J."/>
            <person name="Sherwood A.V."/>
            <person name="Lopez-Montes A."/>
            <person name="Asiedu R."/>
            <person name="Jamnadass R."/>
            <person name="Muchugi A."/>
            <person name="Goodstein D."/>
            <person name="Egesi C.N."/>
            <person name="Featherston J."/>
            <person name="Asfaw A."/>
            <person name="Simpson G.G."/>
            <person name="Dolezel J."/>
            <person name="Hendre P.S."/>
            <person name="Van Deynze A."/>
            <person name="Kumar P.L."/>
            <person name="Obidiegwu J.E."/>
            <person name="Bhattacharjee R."/>
            <person name="Rokhsar D.S."/>
        </authorList>
    </citation>
    <scope>NUCLEOTIDE SEQUENCE [LARGE SCALE GENOMIC DNA]</scope>
    <source>
        <strain evidence="2">cv. TDa95/00328</strain>
    </source>
</reference>
<dbReference type="EMBL" id="CM037022">
    <property type="protein sequence ID" value="KAH7666746.1"/>
    <property type="molecule type" value="Genomic_DNA"/>
</dbReference>
<keyword evidence="2" id="KW-1185">Reference proteome</keyword>